<organism evidence="4 5">
    <name type="scientific">Microvirga alba</name>
    <dbReference type="NCBI Taxonomy" id="2791025"/>
    <lineage>
        <taxon>Bacteria</taxon>
        <taxon>Pseudomonadati</taxon>
        <taxon>Pseudomonadota</taxon>
        <taxon>Alphaproteobacteria</taxon>
        <taxon>Hyphomicrobiales</taxon>
        <taxon>Methylobacteriaceae</taxon>
        <taxon>Microvirga</taxon>
    </lineage>
</organism>
<keyword evidence="3" id="KW-0732">Signal</keyword>
<evidence type="ECO:0000313" key="5">
    <source>
        <dbReference type="Proteomes" id="UP000599312"/>
    </source>
</evidence>
<evidence type="ECO:0000256" key="2">
    <source>
        <dbReference type="ARBA" id="ARBA00010742"/>
    </source>
</evidence>
<dbReference type="PANTHER" id="PTHR30024:SF47">
    <property type="entry name" value="TAURINE-BINDING PERIPLASMIC PROTEIN"/>
    <property type="match status" value="1"/>
</dbReference>
<dbReference type="SUPFAM" id="SSF53850">
    <property type="entry name" value="Periplasmic binding protein-like II"/>
    <property type="match status" value="1"/>
</dbReference>
<dbReference type="Pfam" id="PF13379">
    <property type="entry name" value="NMT1_2"/>
    <property type="match status" value="1"/>
</dbReference>
<accession>A0A931BVJ8</accession>
<dbReference type="Proteomes" id="UP000599312">
    <property type="component" value="Unassembled WGS sequence"/>
</dbReference>
<evidence type="ECO:0000256" key="1">
    <source>
        <dbReference type="ARBA" id="ARBA00004418"/>
    </source>
</evidence>
<dbReference type="EMBL" id="JADQDO010000014">
    <property type="protein sequence ID" value="MBF9235503.1"/>
    <property type="molecule type" value="Genomic_DNA"/>
</dbReference>
<gene>
    <name evidence="4" type="ORF">I2H38_19250</name>
</gene>
<evidence type="ECO:0000256" key="3">
    <source>
        <dbReference type="ARBA" id="ARBA00022729"/>
    </source>
</evidence>
<comment type="caution">
    <text evidence="4">The sequence shown here is derived from an EMBL/GenBank/DDBJ whole genome shotgun (WGS) entry which is preliminary data.</text>
</comment>
<comment type="similarity">
    <text evidence="2">Belongs to the bacterial solute-binding protein SsuA/TauA family.</text>
</comment>
<comment type="subcellular location">
    <subcellularLocation>
        <location evidence="1">Periplasm</location>
    </subcellularLocation>
</comment>
<dbReference type="AlphaFoldDB" id="A0A931BVJ8"/>
<dbReference type="RefSeq" id="WP_196273491.1">
    <property type="nucleotide sequence ID" value="NZ_JADQDO010000014.1"/>
</dbReference>
<evidence type="ECO:0000313" key="4">
    <source>
        <dbReference type="EMBL" id="MBF9235503.1"/>
    </source>
</evidence>
<dbReference type="Gene3D" id="3.40.190.10">
    <property type="entry name" value="Periplasmic binding protein-like II"/>
    <property type="match status" value="2"/>
</dbReference>
<name>A0A931BVJ8_9HYPH</name>
<dbReference type="GO" id="GO:0042597">
    <property type="term" value="C:periplasmic space"/>
    <property type="evidence" value="ECO:0007669"/>
    <property type="project" value="UniProtKB-SubCell"/>
</dbReference>
<protein>
    <submittedName>
        <fullName evidence="4">ABC transporter substrate-binding protein</fullName>
    </submittedName>
</protein>
<dbReference type="GO" id="GO:0042918">
    <property type="term" value="P:alkanesulfonate transmembrane transport"/>
    <property type="evidence" value="ECO:0007669"/>
    <property type="project" value="TreeGrafter"/>
</dbReference>
<sequence>MNQRIGSLNTKIVLRFQFSSISVLHKSTSMKKGGVSMDCCAIIRKIGGGRIFRSVALATAMLAGMTAAGNAQTKFKVQHSDGNFTMLPTYIAYEEGFFKKNGLDVELINLNQSTVAVSAVSGGSIDVMFIAPTFIMVFNTKNPDHPLRMVVNTIEGPIYSLIGKNELIDACPEAKLPYPEPIKCLKGKRIGVTAIGSDNYFTARSLLAEGGLKESDAYVLALGGSVVLANALRAGQADYIVSVEPSRAMLVDNLKIGRDLVDLRKGALMDSWSGHAAFAPKASIEKNPEKYRLFAASISEAINFINDPKNDDKVVKSFKKHSAADEAIIRAMLLQNRAGFSSKTSCKALDNGVKWLIETQQIASSQATNCSDFVWQP</sequence>
<proteinExistence type="inferred from homology"/>
<dbReference type="PANTHER" id="PTHR30024">
    <property type="entry name" value="ALIPHATIC SULFONATES-BINDING PROTEIN-RELATED"/>
    <property type="match status" value="1"/>
</dbReference>
<keyword evidence="5" id="KW-1185">Reference proteome</keyword>
<reference evidence="4" key="1">
    <citation type="submission" date="2020-11" db="EMBL/GenBank/DDBJ databases">
        <authorList>
            <person name="Kim M.K."/>
        </authorList>
    </citation>
    <scope>NUCLEOTIDE SEQUENCE</scope>
    <source>
        <strain evidence="4">BT350</strain>
    </source>
</reference>